<dbReference type="OrthoDB" id="2288928at2759"/>
<dbReference type="InterPro" id="IPR052895">
    <property type="entry name" value="HetReg/Transcr_Mod"/>
</dbReference>
<protein>
    <submittedName>
        <fullName evidence="2">HET-domain-containing protein</fullName>
    </submittedName>
</protein>
<dbReference type="Pfam" id="PF26639">
    <property type="entry name" value="Het-6_barrel"/>
    <property type="match status" value="1"/>
</dbReference>
<dbReference type="PANTHER" id="PTHR24148:SF80">
    <property type="entry name" value="HETEROKARYON INCOMPATIBILITY DOMAIN-CONTAINING PROTEIN"/>
    <property type="match status" value="1"/>
</dbReference>
<sequence length="679" mass="76387">MEHEHAEKCSLILQEGKCNCYRSEEEELFESKQAPFQPATKDGPADVKAHPDEAGWAAIREHVARKLRGTRMNDQNLSADLNYSPIDLDEIRVLELQRGDHGDPLNGSLHVANIDFAYPEVKDYKRKTNHAISLAEGGPVWYTALSYTWGDPIFDAQFHFANGTSIQITSSLASALTHLRSQTDSIFLWIDQICINQEDVQEKQKQIPLMGLIYSHATSTVIWLGDERGDDPQLAFDTLQTVHERLIWFDGEIRSEDFERLRFPAPAASEWVEVSRMFSRPWFERLWVVQEAVLSKNLYVKCGKAVVAWEDFALWSSTAESCGIGAFLADGAPATKNQSGLSTMNELSTLRMYLQTQETPSSLLEALVTTRYANASDVSVRDVFLEASIAEFPMEIFRLLSCVDHDRPVSPSWVPDWTLPRATESLGYLTRSWSLYSACGPMFDSATGKAYDTEYALEDSNTVLVIPGIVVDTIAAVGEPLDEEPFMFISDDNIRANPTWLSYLMMAKAVTSYSTGETVWDAFWKTLAAGKDGSSHGTTPQEYSEVLSLIVDKCMDEEQHIPGQPYTARRQKGFFTLKSLTSRKPKQTLDDMRKAFRSAMHCRAFAITRKGHFCLVPRRTKVNDAIVVLQGGHVPFVVRGQKMVVTKGFELIGETYVHGIMKGEAFDRNSPRLEKIRLI</sequence>
<evidence type="ECO:0000313" key="3">
    <source>
        <dbReference type="Proteomes" id="UP000077069"/>
    </source>
</evidence>
<organism evidence="2 3">
    <name type="scientific">Paraphaeosphaeria sporulosa</name>
    <dbReference type="NCBI Taxonomy" id="1460663"/>
    <lineage>
        <taxon>Eukaryota</taxon>
        <taxon>Fungi</taxon>
        <taxon>Dikarya</taxon>
        <taxon>Ascomycota</taxon>
        <taxon>Pezizomycotina</taxon>
        <taxon>Dothideomycetes</taxon>
        <taxon>Pleosporomycetidae</taxon>
        <taxon>Pleosporales</taxon>
        <taxon>Massarineae</taxon>
        <taxon>Didymosphaeriaceae</taxon>
        <taxon>Paraphaeosphaeria</taxon>
    </lineage>
</organism>
<dbReference type="Proteomes" id="UP000077069">
    <property type="component" value="Unassembled WGS sequence"/>
</dbReference>
<feature type="domain" description="Heterokaryon incompatibility" evidence="1">
    <location>
        <begin position="142"/>
        <end position="291"/>
    </location>
</feature>
<keyword evidence="3" id="KW-1185">Reference proteome</keyword>
<dbReference type="InterPro" id="IPR010730">
    <property type="entry name" value="HET"/>
</dbReference>
<evidence type="ECO:0000259" key="1">
    <source>
        <dbReference type="Pfam" id="PF06985"/>
    </source>
</evidence>
<gene>
    <name evidence="2" type="ORF">CC84DRAFT_1157302</name>
</gene>
<dbReference type="RefSeq" id="XP_018029728.1">
    <property type="nucleotide sequence ID" value="XM_018177006.1"/>
</dbReference>
<dbReference type="PANTHER" id="PTHR24148">
    <property type="entry name" value="ANKYRIN REPEAT DOMAIN-CONTAINING PROTEIN 39 HOMOLOG-RELATED"/>
    <property type="match status" value="1"/>
</dbReference>
<dbReference type="STRING" id="1460663.A0A177BVD8"/>
<proteinExistence type="predicted"/>
<dbReference type="InParanoid" id="A0A177BVD8"/>
<accession>A0A177BVD8</accession>
<dbReference type="Pfam" id="PF06985">
    <property type="entry name" value="HET"/>
    <property type="match status" value="1"/>
</dbReference>
<reference evidence="2 3" key="1">
    <citation type="submission" date="2016-05" db="EMBL/GenBank/DDBJ databases">
        <title>Comparative analysis of secretome profiles of manganese(II)-oxidizing ascomycete fungi.</title>
        <authorList>
            <consortium name="DOE Joint Genome Institute"/>
            <person name="Zeiner C.A."/>
            <person name="Purvine S.O."/>
            <person name="Zink E.M."/>
            <person name="Wu S."/>
            <person name="Pasa-Tolic L."/>
            <person name="Chaput D.L."/>
            <person name="Haridas S."/>
            <person name="Grigoriev I.V."/>
            <person name="Santelli C.M."/>
            <person name="Hansel C.M."/>
        </authorList>
    </citation>
    <scope>NUCLEOTIDE SEQUENCE [LARGE SCALE GENOMIC DNA]</scope>
    <source>
        <strain evidence="2 3">AP3s5-JAC2a</strain>
    </source>
</reference>
<dbReference type="GeneID" id="28760492"/>
<dbReference type="EMBL" id="KV441562">
    <property type="protein sequence ID" value="OAF99362.1"/>
    <property type="molecule type" value="Genomic_DNA"/>
</dbReference>
<evidence type="ECO:0000313" key="2">
    <source>
        <dbReference type="EMBL" id="OAF99362.1"/>
    </source>
</evidence>
<name>A0A177BVD8_9PLEO</name>
<dbReference type="AlphaFoldDB" id="A0A177BVD8"/>